<sequence>MTTLQQRQGEDESCGGRKKSKEQRESFAKRDHKKDKTPFRKNENGFHAAPFRPRYGGRFFRSRFMKDEPYFWRPGFSFRYQRYHPMAGVRTYHRPFKGSAGFHSFTSQSARVNNSGMDCKGMSKDQKNSLQSSTSSTPAKGKEHLSFTVQSKQVSQDSQEQNIPGSVRRAAMRSRAIQQKRHEIEEVGVCTSTADRALYRRTRGRPVCKACSQWLLHTLYISGFTGHRAATLVAEAHKNLSYFQQFNILSLKLHCDEQVYKQDCDTFGLVVKMLIAKDPSLEHPIQASLRENLQEIGLRCATAMQQFIHEYDLVHP</sequence>
<feature type="region of interest" description="Disordered" evidence="1">
    <location>
        <begin position="1"/>
        <end position="52"/>
    </location>
</feature>
<reference evidence="3" key="2">
    <citation type="submission" date="2025-09" db="UniProtKB">
        <authorList>
            <consortium name="Ensembl"/>
        </authorList>
    </citation>
    <scope>IDENTIFICATION</scope>
</reference>
<accession>A0A3B3QTD1</accession>
<feature type="compositionally biased region" description="Polar residues" evidence="1">
    <location>
        <begin position="128"/>
        <end position="138"/>
    </location>
</feature>
<evidence type="ECO:0000313" key="4">
    <source>
        <dbReference type="Proteomes" id="UP000261540"/>
    </source>
</evidence>
<dbReference type="Proteomes" id="UP000261540">
    <property type="component" value="Unplaced"/>
</dbReference>
<evidence type="ECO:0000313" key="3">
    <source>
        <dbReference type="Ensembl" id="ENSPKIP00000009887.1"/>
    </source>
</evidence>
<keyword evidence="4" id="KW-1185">Reference proteome</keyword>
<evidence type="ECO:0000256" key="1">
    <source>
        <dbReference type="SAM" id="MobiDB-lite"/>
    </source>
</evidence>
<dbReference type="STRING" id="1676925.ENSPKIP00000009887"/>
<dbReference type="InterPro" id="IPR028851">
    <property type="entry name" value="Pphln1"/>
</dbReference>
<dbReference type="PANTHER" id="PTHR15836:SF4">
    <property type="entry name" value="PERIPHILIN-1"/>
    <property type="match status" value="1"/>
</dbReference>
<feature type="compositionally biased region" description="Polar residues" evidence="1">
    <location>
        <begin position="147"/>
        <end position="164"/>
    </location>
</feature>
<dbReference type="GO" id="GO:0045814">
    <property type="term" value="P:negative regulation of gene expression, epigenetic"/>
    <property type="evidence" value="ECO:0007669"/>
    <property type="project" value="TreeGrafter"/>
</dbReference>
<dbReference type="Pfam" id="PF25234">
    <property type="entry name" value="Periphilin_C"/>
    <property type="match status" value="1"/>
</dbReference>
<dbReference type="GO" id="GO:0097355">
    <property type="term" value="P:protein localization to heterochromatin"/>
    <property type="evidence" value="ECO:0007669"/>
    <property type="project" value="TreeGrafter"/>
</dbReference>
<proteinExistence type="predicted"/>
<feature type="region of interest" description="Disordered" evidence="1">
    <location>
        <begin position="113"/>
        <end position="169"/>
    </location>
</feature>
<reference evidence="3" key="1">
    <citation type="submission" date="2025-08" db="UniProtKB">
        <authorList>
            <consortium name="Ensembl"/>
        </authorList>
    </citation>
    <scope>IDENTIFICATION</scope>
</reference>
<dbReference type="GO" id="GO:0005654">
    <property type="term" value="C:nucleoplasm"/>
    <property type="evidence" value="ECO:0007669"/>
    <property type="project" value="TreeGrafter"/>
</dbReference>
<dbReference type="Ensembl" id="ENSPKIT00000034000.1">
    <property type="protein sequence ID" value="ENSPKIP00000009887.1"/>
    <property type="gene ID" value="ENSPKIG00000024813.1"/>
</dbReference>
<dbReference type="PANTHER" id="PTHR15836">
    <property type="entry name" value="PERIPHILIN 1"/>
    <property type="match status" value="1"/>
</dbReference>
<organism evidence="3 4">
    <name type="scientific">Paramormyrops kingsleyae</name>
    <dbReference type="NCBI Taxonomy" id="1676925"/>
    <lineage>
        <taxon>Eukaryota</taxon>
        <taxon>Metazoa</taxon>
        <taxon>Chordata</taxon>
        <taxon>Craniata</taxon>
        <taxon>Vertebrata</taxon>
        <taxon>Euteleostomi</taxon>
        <taxon>Actinopterygii</taxon>
        <taxon>Neopterygii</taxon>
        <taxon>Teleostei</taxon>
        <taxon>Osteoglossocephala</taxon>
        <taxon>Osteoglossomorpha</taxon>
        <taxon>Osteoglossiformes</taxon>
        <taxon>Mormyridae</taxon>
        <taxon>Paramormyrops</taxon>
    </lineage>
</organism>
<name>A0A3B3QTD1_9TELE</name>
<dbReference type="GO" id="GO:0045892">
    <property type="term" value="P:negative regulation of DNA-templated transcription"/>
    <property type="evidence" value="ECO:0007669"/>
    <property type="project" value="InterPro"/>
</dbReference>
<dbReference type="CDD" id="cd22896">
    <property type="entry name" value="periphilin-like"/>
    <property type="match status" value="1"/>
</dbReference>
<evidence type="ECO:0000259" key="2">
    <source>
        <dbReference type="Pfam" id="PF25234"/>
    </source>
</evidence>
<feature type="compositionally biased region" description="Basic and acidic residues" evidence="1">
    <location>
        <begin position="22"/>
        <end position="44"/>
    </location>
</feature>
<dbReference type="GeneTree" id="ENSGT00390000016228"/>
<dbReference type="InterPro" id="IPR057603">
    <property type="entry name" value="Periphilin-1_C"/>
</dbReference>
<feature type="domain" description="Periphilin-1 C-terminal" evidence="2">
    <location>
        <begin position="256"/>
        <end position="312"/>
    </location>
</feature>
<protein>
    <submittedName>
        <fullName evidence="3">Periphilin-1-like</fullName>
    </submittedName>
</protein>
<dbReference type="AlphaFoldDB" id="A0A3B3QTD1"/>